<evidence type="ECO:0000313" key="2">
    <source>
        <dbReference type="Proteomes" id="UP001164929"/>
    </source>
</evidence>
<dbReference type="EMBL" id="JAQIZT010000007">
    <property type="protein sequence ID" value="KAJ6990911.1"/>
    <property type="molecule type" value="Genomic_DNA"/>
</dbReference>
<dbReference type="Proteomes" id="UP001164929">
    <property type="component" value="Chromosome 7"/>
</dbReference>
<comment type="caution">
    <text evidence="1">The sequence shown here is derived from an EMBL/GenBank/DDBJ whole genome shotgun (WGS) entry which is preliminary data.</text>
</comment>
<proteinExistence type="predicted"/>
<gene>
    <name evidence="1" type="ORF">NC653_019214</name>
</gene>
<protein>
    <submittedName>
        <fullName evidence="1">Uncharacterized protein</fullName>
    </submittedName>
</protein>
<accession>A0AAD6QIA7</accession>
<sequence>MSMSMLLTTFHIPMHYESLHTHQHLASK</sequence>
<name>A0AAD6QIA7_9ROSI</name>
<reference evidence="1" key="1">
    <citation type="journal article" date="2023" name="Mol. Ecol. Resour.">
        <title>Chromosome-level genome assembly of a triploid poplar Populus alba 'Berolinensis'.</title>
        <authorList>
            <person name="Chen S."/>
            <person name="Yu Y."/>
            <person name="Wang X."/>
            <person name="Wang S."/>
            <person name="Zhang T."/>
            <person name="Zhou Y."/>
            <person name="He R."/>
            <person name="Meng N."/>
            <person name="Wang Y."/>
            <person name="Liu W."/>
            <person name="Liu Z."/>
            <person name="Liu J."/>
            <person name="Guo Q."/>
            <person name="Huang H."/>
            <person name="Sederoff R.R."/>
            <person name="Wang G."/>
            <person name="Qu G."/>
            <person name="Chen S."/>
        </authorList>
    </citation>
    <scope>NUCLEOTIDE SEQUENCE</scope>
    <source>
        <strain evidence="1">SC-2020</strain>
    </source>
</reference>
<organism evidence="1 2">
    <name type="scientific">Populus alba x Populus x berolinensis</name>
    <dbReference type="NCBI Taxonomy" id="444605"/>
    <lineage>
        <taxon>Eukaryota</taxon>
        <taxon>Viridiplantae</taxon>
        <taxon>Streptophyta</taxon>
        <taxon>Embryophyta</taxon>
        <taxon>Tracheophyta</taxon>
        <taxon>Spermatophyta</taxon>
        <taxon>Magnoliopsida</taxon>
        <taxon>eudicotyledons</taxon>
        <taxon>Gunneridae</taxon>
        <taxon>Pentapetalae</taxon>
        <taxon>rosids</taxon>
        <taxon>fabids</taxon>
        <taxon>Malpighiales</taxon>
        <taxon>Salicaceae</taxon>
        <taxon>Saliceae</taxon>
        <taxon>Populus</taxon>
    </lineage>
</organism>
<evidence type="ECO:0000313" key="1">
    <source>
        <dbReference type="EMBL" id="KAJ6990911.1"/>
    </source>
</evidence>
<dbReference type="AlphaFoldDB" id="A0AAD6QIA7"/>
<keyword evidence="2" id="KW-1185">Reference proteome</keyword>